<dbReference type="PANTHER" id="PTHR23046">
    <property type="entry name" value="PHOSPHORIBOSYLAMINOIMIDAZOLE CARBOXYLASE CATALYTIC SUBUNIT"/>
    <property type="match status" value="1"/>
</dbReference>
<evidence type="ECO:0000256" key="1">
    <source>
        <dbReference type="ARBA" id="ARBA00004747"/>
    </source>
</evidence>
<keyword evidence="3" id="KW-0658">Purine biosynthesis</keyword>
<keyword evidence="7" id="KW-1185">Reference proteome</keyword>
<dbReference type="Pfam" id="PF00731">
    <property type="entry name" value="AIRC"/>
    <property type="match status" value="1"/>
</dbReference>
<dbReference type="PIRSF" id="PIRSF001338">
    <property type="entry name" value="AIR_carboxylase"/>
    <property type="match status" value="1"/>
</dbReference>
<evidence type="ECO:0000256" key="3">
    <source>
        <dbReference type="ARBA" id="ARBA00022755"/>
    </source>
</evidence>
<dbReference type="EMBL" id="JAVRRA010016697">
    <property type="protein sequence ID" value="KAK5201332.1"/>
    <property type="molecule type" value="Genomic_DNA"/>
</dbReference>
<organism evidence="6 7">
    <name type="scientific">Cryomyces antarcticus</name>
    <dbReference type="NCBI Taxonomy" id="329879"/>
    <lineage>
        <taxon>Eukaryota</taxon>
        <taxon>Fungi</taxon>
        <taxon>Dikarya</taxon>
        <taxon>Ascomycota</taxon>
        <taxon>Pezizomycotina</taxon>
        <taxon>Dothideomycetes</taxon>
        <taxon>Dothideomycetes incertae sedis</taxon>
        <taxon>Cryomyces</taxon>
    </lineage>
</organism>
<name>A0ABR0LP91_9PEZI</name>
<protein>
    <recommendedName>
        <fullName evidence="2">phosphoribosylaminoimidazole carboxylase</fullName>
        <ecNumber evidence="2">4.1.1.21</ecNumber>
    </recommendedName>
</protein>
<dbReference type="InterPro" id="IPR024694">
    <property type="entry name" value="PurE_prokaryotes"/>
</dbReference>
<dbReference type="Proteomes" id="UP001357485">
    <property type="component" value="Unassembled WGS sequence"/>
</dbReference>
<gene>
    <name evidence="6" type="ORF">LTR16_003047</name>
</gene>
<dbReference type="SMART" id="SM01001">
    <property type="entry name" value="AIRC"/>
    <property type="match status" value="1"/>
</dbReference>
<dbReference type="EC" id="4.1.1.21" evidence="2"/>
<proteinExistence type="predicted"/>
<dbReference type="SUPFAM" id="SSF52255">
    <property type="entry name" value="N5-CAIR mutase (phosphoribosylaminoimidazole carboxylase, PurE)"/>
    <property type="match status" value="1"/>
</dbReference>
<comment type="caution">
    <text evidence="6">The sequence shown here is derived from an EMBL/GenBank/DDBJ whole genome shotgun (WGS) entry which is preliminary data.</text>
</comment>
<comment type="pathway">
    <text evidence="1">Purine metabolism; IMP biosynthesis via de novo pathway; 5-amino-1-(5-phospho-D-ribosyl)imidazole-4-carboxylate from 5-amino-1-(5-phospho-D-ribosyl)imidazole (carboxylase route): step 1/1.</text>
</comment>
<evidence type="ECO:0000256" key="2">
    <source>
        <dbReference type="ARBA" id="ARBA00012329"/>
    </source>
</evidence>
<evidence type="ECO:0000313" key="6">
    <source>
        <dbReference type="EMBL" id="KAK5201332.1"/>
    </source>
</evidence>
<dbReference type="PANTHER" id="PTHR23046:SF2">
    <property type="entry name" value="PHOSPHORIBOSYLAMINOIMIDAZOLE CARBOXYLASE"/>
    <property type="match status" value="1"/>
</dbReference>
<feature type="compositionally biased region" description="Basic and acidic residues" evidence="4">
    <location>
        <begin position="107"/>
        <end position="124"/>
    </location>
</feature>
<evidence type="ECO:0000313" key="7">
    <source>
        <dbReference type="Proteomes" id="UP001357485"/>
    </source>
</evidence>
<feature type="domain" description="PurE" evidence="5">
    <location>
        <begin position="1"/>
        <end position="107"/>
    </location>
</feature>
<evidence type="ECO:0000256" key="4">
    <source>
        <dbReference type="SAM" id="MobiDB-lite"/>
    </source>
</evidence>
<evidence type="ECO:0000259" key="5">
    <source>
        <dbReference type="SMART" id="SM01001"/>
    </source>
</evidence>
<accession>A0ABR0LP91</accession>
<dbReference type="Gene3D" id="3.40.50.1970">
    <property type="match status" value="1"/>
</dbReference>
<sequence length="130" mass="13361">MAQYVGGCAEKGIKVIIAAAGGAAHLPGMASAYTPLPVIGIPIKPSIGDGTDSLLSIVAMPKGVPTACVGINNSTNAALLAARILGASDPAIGRKVEEYMADSNAAVREKDSRLQEEGPREYQAKRMAKK</sequence>
<dbReference type="InterPro" id="IPR000031">
    <property type="entry name" value="PurE_dom"/>
</dbReference>
<reference evidence="6 7" key="1">
    <citation type="submission" date="2023-08" db="EMBL/GenBank/DDBJ databases">
        <title>Black Yeasts Isolated from many extreme environments.</title>
        <authorList>
            <person name="Coleine C."/>
            <person name="Stajich J.E."/>
            <person name="Selbmann L."/>
        </authorList>
    </citation>
    <scope>NUCLEOTIDE SEQUENCE [LARGE SCALE GENOMIC DNA]</scope>
    <source>
        <strain evidence="6 7">CCFEE 536</strain>
    </source>
</reference>
<feature type="region of interest" description="Disordered" evidence="4">
    <location>
        <begin position="104"/>
        <end position="130"/>
    </location>
</feature>